<dbReference type="EMBL" id="KB445593">
    <property type="protein sequence ID" value="EMD85106.1"/>
    <property type="molecule type" value="Genomic_DNA"/>
</dbReference>
<sequence length="59" mass="6448">MAETKSRHSGVAMLPHCANRWSKSLYNSLYIDEHKLCTCTLECDGTVGAGNYATSILQA</sequence>
<reference evidence="1 2" key="1">
    <citation type="journal article" date="2012" name="PLoS Pathog.">
        <title>Diverse lifestyles and strategies of plant pathogenesis encoded in the genomes of eighteen Dothideomycetes fungi.</title>
        <authorList>
            <person name="Ohm R.A."/>
            <person name="Feau N."/>
            <person name="Henrissat B."/>
            <person name="Schoch C.L."/>
            <person name="Horwitz B.A."/>
            <person name="Barry K.W."/>
            <person name="Condon B.J."/>
            <person name="Copeland A.C."/>
            <person name="Dhillon B."/>
            <person name="Glaser F."/>
            <person name="Hesse C.N."/>
            <person name="Kosti I."/>
            <person name="LaButti K."/>
            <person name="Lindquist E.A."/>
            <person name="Lucas S."/>
            <person name="Salamov A.A."/>
            <person name="Bradshaw R.E."/>
            <person name="Ciuffetti L."/>
            <person name="Hamelin R.C."/>
            <person name="Kema G.H.J."/>
            <person name="Lawrence C."/>
            <person name="Scott J.A."/>
            <person name="Spatafora J.W."/>
            <person name="Turgeon B.G."/>
            <person name="de Wit P.J.G.M."/>
            <person name="Zhong S."/>
            <person name="Goodwin S.B."/>
            <person name="Grigoriev I.V."/>
        </authorList>
    </citation>
    <scope>NUCLEOTIDE SEQUENCE [LARGE SCALE GENOMIC DNA]</scope>
    <source>
        <strain evidence="2">C5 / ATCC 48332 / race O</strain>
    </source>
</reference>
<organism evidence="1 2">
    <name type="scientific">Cochliobolus heterostrophus (strain C5 / ATCC 48332 / race O)</name>
    <name type="common">Southern corn leaf blight fungus</name>
    <name type="synonym">Bipolaris maydis</name>
    <dbReference type="NCBI Taxonomy" id="701091"/>
    <lineage>
        <taxon>Eukaryota</taxon>
        <taxon>Fungi</taxon>
        <taxon>Dikarya</taxon>
        <taxon>Ascomycota</taxon>
        <taxon>Pezizomycotina</taxon>
        <taxon>Dothideomycetes</taxon>
        <taxon>Pleosporomycetidae</taxon>
        <taxon>Pleosporales</taxon>
        <taxon>Pleosporineae</taxon>
        <taxon>Pleosporaceae</taxon>
        <taxon>Bipolaris</taxon>
    </lineage>
</organism>
<dbReference type="AlphaFoldDB" id="M2TTK5"/>
<name>M2TTK5_COCH5</name>
<gene>
    <name evidence="1" type="ORF">COCHEDRAFT_1024669</name>
</gene>
<reference evidence="2" key="2">
    <citation type="journal article" date="2013" name="PLoS Genet.">
        <title>Comparative genome structure, secondary metabolite, and effector coding capacity across Cochliobolus pathogens.</title>
        <authorList>
            <person name="Condon B.J."/>
            <person name="Leng Y."/>
            <person name="Wu D."/>
            <person name="Bushley K.E."/>
            <person name="Ohm R.A."/>
            <person name="Otillar R."/>
            <person name="Martin J."/>
            <person name="Schackwitz W."/>
            <person name="Grimwood J."/>
            <person name="MohdZainudin N."/>
            <person name="Xue C."/>
            <person name="Wang R."/>
            <person name="Manning V.A."/>
            <person name="Dhillon B."/>
            <person name="Tu Z.J."/>
            <person name="Steffenson B.J."/>
            <person name="Salamov A."/>
            <person name="Sun H."/>
            <person name="Lowry S."/>
            <person name="LaButti K."/>
            <person name="Han J."/>
            <person name="Copeland A."/>
            <person name="Lindquist E."/>
            <person name="Barry K."/>
            <person name="Schmutz J."/>
            <person name="Baker S.E."/>
            <person name="Ciuffetti L.M."/>
            <person name="Grigoriev I.V."/>
            <person name="Zhong S."/>
            <person name="Turgeon B.G."/>
        </authorList>
    </citation>
    <scope>NUCLEOTIDE SEQUENCE [LARGE SCALE GENOMIC DNA]</scope>
    <source>
        <strain evidence="2">C5 / ATCC 48332 / race O</strain>
    </source>
</reference>
<proteinExistence type="predicted"/>
<dbReference type="HOGENOM" id="CLU_2960586_0_0_1"/>
<dbReference type="Proteomes" id="UP000016936">
    <property type="component" value="Unassembled WGS sequence"/>
</dbReference>
<evidence type="ECO:0000313" key="2">
    <source>
        <dbReference type="Proteomes" id="UP000016936"/>
    </source>
</evidence>
<evidence type="ECO:0000313" key="1">
    <source>
        <dbReference type="EMBL" id="EMD85106.1"/>
    </source>
</evidence>
<accession>M2TTK5</accession>
<protein>
    <submittedName>
        <fullName evidence="1">Uncharacterized protein</fullName>
    </submittedName>
</protein>
<keyword evidence="2" id="KW-1185">Reference proteome</keyword>